<proteinExistence type="predicted"/>
<accession>A0A4C1ZEH4</accession>
<sequence>MILLCQRVAFGVAEVEVAEVASSTRHAVAVLRRSRYRFARSIPDIGVHMRGPQLSLSDDSRDLYFRQPPALVEADIFDLL</sequence>
<dbReference type="EMBL" id="BGZK01001778">
    <property type="protein sequence ID" value="GBP86188.1"/>
    <property type="molecule type" value="Genomic_DNA"/>
</dbReference>
<evidence type="ECO:0000313" key="1">
    <source>
        <dbReference type="EMBL" id="GBP86188.1"/>
    </source>
</evidence>
<reference evidence="1 2" key="1">
    <citation type="journal article" date="2019" name="Commun. Biol.">
        <title>The bagworm genome reveals a unique fibroin gene that provides high tensile strength.</title>
        <authorList>
            <person name="Kono N."/>
            <person name="Nakamura H."/>
            <person name="Ohtoshi R."/>
            <person name="Tomita M."/>
            <person name="Numata K."/>
            <person name="Arakawa K."/>
        </authorList>
    </citation>
    <scope>NUCLEOTIDE SEQUENCE [LARGE SCALE GENOMIC DNA]</scope>
</reference>
<dbReference type="AlphaFoldDB" id="A0A4C1ZEH4"/>
<dbReference type="Proteomes" id="UP000299102">
    <property type="component" value="Unassembled WGS sequence"/>
</dbReference>
<name>A0A4C1ZEH4_EUMVA</name>
<comment type="caution">
    <text evidence="1">The sequence shown here is derived from an EMBL/GenBank/DDBJ whole genome shotgun (WGS) entry which is preliminary data.</text>
</comment>
<keyword evidence="2" id="KW-1185">Reference proteome</keyword>
<protein>
    <submittedName>
        <fullName evidence="1">Uncharacterized protein</fullName>
    </submittedName>
</protein>
<evidence type="ECO:0000313" key="2">
    <source>
        <dbReference type="Proteomes" id="UP000299102"/>
    </source>
</evidence>
<organism evidence="1 2">
    <name type="scientific">Eumeta variegata</name>
    <name type="common">Bagworm moth</name>
    <name type="synonym">Eumeta japonica</name>
    <dbReference type="NCBI Taxonomy" id="151549"/>
    <lineage>
        <taxon>Eukaryota</taxon>
        <taxon>Metazoa</taxon>
        <taxon>Ecdysozoa</taxon>
        <taxon>Arthropoda</taxon>
        <taxon>Hexapoda</taxon>
        <taxon>Insecta</taxon>
        <taxon>Pterygota</taxon>
        <taxon>Neoptera</taxon>
        <taxon>Endopterygota</taxon>
        <taxon>Lepidoptera</taxon>
        <taxon>Glossata</taxon>
        <taxon>Ditrysia</taxon>
        <taxon>Tineoidea</taxon>
        <taxon>Psychidae</taxon>
        <taxon>Oiketicinae</taxon>
        <taxon>Eumeta</taxon>
    </lineage>
</organism>
<gene>
    <name evidence="1" type="ORF">EVAR_64086_1</name>
</gene>